<dbReference type="Pfam" id="PF10442">
    <property type="entry name" value="FIST_C"/>
    <property type="match status" value="1"/>
</dbReference>
<dbReference type="Pfam" id="PF08495">
    <property type="entry name" value="FIST"/>
    <property type="match status" value="1"/>
</dbReference>
<dbReference type="OrthoDB" id="179842at2"/>
<gene>
    <name evidence="3" type="ORF">AKJ09_04359</name>
</gene>
<dbReference type="InterPro" id="IPR013702">
    <property type="entry name" value="FIST_domain_N"/>
</dbReference>
<accession>A0A0K1PVY8</accession>
<dbReference type="AlphaFoldDB" id="A0A0K1PVY8"/>
<evidence type="ECO:0000313" key="4">
    <source>
        <dbReference type="Proteomes" id="UP000064967"/>
    </source>
</evidence>
<dbReference type="Proteomes" id="UP000064967">
    <property type="component" value="Chromosome"/>
</dbReference>
<dbReference type="SMART" id="SM01204">
    <property type="entry name" value="FIST_C"/>
    <property type="match status" value="1"/>
</dbReference>
<dbReference type="EMBL" id="CP012333">
    <property type="protein sequence ID" value="AKU97695.1"/>
    <property type="molecule type" value="Genomic_DNA"/>
</dbReference>
<feature type="domain" description="FIST C-domain" evidence="2">
    <location>
        <begin position="220"/>
        <end position="366"/>
    </location>
</feature>
<evidence type="ECO:0000259" key="1">
    <source>
        <dbReference type="SMART" id="SM00897"/>
    </source>
</evidence>
<dbReference type="RefSeq" id="WP_146648794.1">
    <property type="nucleotide sequence ID" value="NZ_CP012333.1"/>
</dbReference>
<dbReference type="PANTHER" id="PTHR40252">
    <property type="entry name" value="BLR0328 PROTEIN"/>
    <property type="match status" value="1"/>
</dbReference>
<feature type="domain" description="FIST" evidence="1">
    <location>
        <begin position="26"/>
        <end position="219"/>
    </location>
</feature>
<keyword evidence="4" id="KW-1185">Reference proteome</keyword>
<proteinExistence type="predicted"/>
<dbReference type="SMART" id="SM00897">
    <property type="entry name" value="FIST"/>
    <property type="match status" value="1"/>
</dbReference>
<protein>
    <submittedName>
        <fullName evidence="3">Uncharacterized protein</fullName>
    </submittedName>
</protein>
<sequence length="384" mass="40513">MFVVAIDSVAGAVSSLERQLDRHAGKDLAWALMYAVEGAPIAELVAAARRKFPGLPVFGATSFQGVFSSHGFHRGAGILFGERSEPTRVAVTVSAADAGQAFERARSACSALVESLGGQPQMLLLHATPGFEEKVLAGIASVFSGEVPVYGGSAADDEIAGQWRVFANDSIVKQGFLLVGIASDLRPSGGFLSGYLPTEHTGKVTRAEGRIVHEIDGRPAAVVYNEWAGGAISGELDGGNVLLKTNLLPLARTKGVSLGMPRRLLSHPHRVVEKTGSLAFFTELSVGDTLTLMTSMREPLVTRVRRVVQRARGARGRKPRGGLLVYCGGCLGVVLDQAGRISDEFNAEMDGAPFLGIATFGEQGAFFDKGESHHGNLMCSAVIL</sequence>
<dbReference type="PANTHER" id="PTHR40252:SF2">
    <property type="entry name" value="BLR0328 PROTEIN"/>
    <property type="match status" value="1"/>
</dbReference>
<organism evidence="3 4">
    <name type="scientific">Labilithrix luteola</name>
    <dbReference type="NCBI Taxonomy" id="1391654"/>
    <lineage>
        <taxon>Bacteria</taxon>
        <taxon>Pseudomonadati</taxon>
        <taxon>Myxococcota</taxon>
        <taxon>Polyangia</taxon>
        <taxon>Polyangiales</taxon>
        <taxon>Labilitrichaceae</taxon>
        <taxon>Labilithrix</taxon>
    </lineage>
</organism>
<dbReference type="STRING" id="1391654.AKJ09_04359"/>
<reference evidence="3 4" key="1">
    <citation type="submission" date="2015-08" db="EMBL/GenBank/DDBJ databases">
        <authorList>
            <person name="Babu N.S."/>
            <person name="Beckwith C.J."/>
            <person name="Beseler K.G."/>
            <person name="Brison A."/>
            <person name="Carone J.V."/>
            <person name="Caskin T.P."/>
            <person name="Diamond M."/>
            <person name="Durham M.E."/>
            <person name="Foxe J.M."/>
            <person name="Go M."/>
            <person name="Henderson B.A."/>
            <person name="Jones I.B."/>
            <person name="McGettigan J.A."/>
            <person name="Micheletti S.J."/>
            <person name="Nasrallah M.E."/>
            <person name="Ortiz D."/>
            <person name="Piller C.R."/>
            <person name="Privatt S.R."/>
            <person name="Schneider S.L."/>
            <person name="Sharp S."/>
            <person name="Smith T.C."/>
            <person name="Stanton J.D."/>
            <person name="Ullery H.E."/>
            <person name="Wilson R.J."/>
            <person name="Serrano M.G."/>
            <person name="Buck G."/>
            <person name="Lee V."/>
            <person name="Wang Y."/>
            <person name="Carvalho R."/>
            <person name="Voegtly L."/>
            <person name="Shi R."/>
            <person name="Duckworth R."/>
            <person name="Johnson A."/>
            <person name="Loviza R."/>
            <person name="Walstead R."/>
            <person name="Shah Z."/>
            <person name="Kiflezghi M."/>
            <person name="Wade K."/>
            <person name="Ball S.L."/>
            <person name="Bradley K.W."/>
            <person name="Asai D.J."/>
            <person name="Bowman C.A."/>
            <person name="Russell D.A."/>
            <person name="Pope W.H."/>
            <person name="Jacobs-Sera D."/>
            <person name="Hendrix R.W."/>
            <person name="Hatfull G.F."/>
        </authorList>
    </citation>
    <scope>NUCLEOTIDE SEQUENCE [LARGE SCALE GENOMIC DNA]</scope>
    <source>
        <strain evidence="3 4">DSM 27648</strain>
    </source>
</reference>
<dbReference type="InterPro" id="IPR019494">
    <property type="entry name" value="FIST_C"/>
</dbReference>
<evidence type="ECO:0000313" key="3">
    <source>
        <dbReference type="EMBL" id="AKU97695.1"/>
    </source>
</evidence>
<evidence type="ECO:0000259" key="2">
    <source>
        <dbReference type="SMART" id="SM01204"/>
    </source>
</evidence>
<dbReference type="KEGG" id="llu:AKJ09_04359"/>
<name>A0A0K1PVY8_9BACT</name>